<reference evidence="1" key="1">
    <citation type="submission" date="2024-12" db="EMBL/GenBank/DDBJ databases">
        <title>Comparative genomics and development of molecular markers within Purpureocillium lilacinum and among Purpureocillium species.</title>
        <authorList>
            <person name="Yeh Z.-Y."/>
            <person name="Ni N.-T."/>
            <person name="Lo P.-H."/>
            <person name="Mushyakhwo K."/>
            <person name="Lin C.-F."/>
            <person name="Nai Y.-S."/>
        </authorList>
    </citation>
    <scope>NUCLEOTIDE SEQUENCE</scope>
    <source>
        <strain evidence="1">NCHU-NPUST-175</strain>
    </source>
</reference>
<evidence type="ECO:0000313" key="2">
    <source>
        <dbReference type="Proteomes" id="UP001638806"/>
    </source>
</evidence>
<organism evidence="1 2">
    <name type="scientific">Purpureocillium lilacinum</name>
    <name type="common">Paecilomyces lilacinus</name>
    <dbReference type="NCBI Taxonomy" id="33203"/>
    <lineage>
        <taxon>Eukaryota</taxon>
        <taxon>Fungi</taxon>
        <taxon>Dikarya</taxon>
        <taxon>Ascomycota</taxon>
        <taxon>Pezizomycotina</taxon>
        <taxon>Sordariomycetes</taxon>
        <taxon>Hypocreomycetidae</taxon>
        <taxon>Hypocreales</taxon>
        <taxon>Ophiocordycipitaceae</taxon>
        <taxon>Purpureocillium</taxon>
    </lineage>
</organism>
<protein>
    <submittedName>
        <fullName evidence="1">Uncharacterized protein</fullName>
    </submittedName>
</protein>
<comment type="caution">
    <text evidence="1">The sequence shown here is derived from an EMBL/GenBank/DDBJ whole genome shotgun (WGS) entry which is preliminary data.</text>
</comment>
<sequence>MAQLEKELVVDESGSGGPVSASGEITEIDVKAERRVLSKFDWLVMPQMSILVLFAYLDRTNIGNARVFGFEKSTGMTGTDFNNISMFFYIPYVIFETPWVIAVRRFGPGRVLAVAIVCWSAITIGTGFLHTYNQVIACRILLGACEAGLFPSLTFVISGIYPSISQGKRIAVLYISIALSGAVGGLIAYGIQSMGDRHGLEAWRWLFIIEGIISLVVGALCWVSLPTTPETAWFLSKEERATMAVIRARNQRFETSDKLSWKQAATALTDPLVWIASLSLFCSSIAMFGFSTFLPTLLKGMKYTSLEANYLSIPVYVLASIATGITTFVSDRIGKRAVCLIHSPILVMIGYAIVVGTGNKAVGFFAMFMVAAGVYSYNTVVLTWVSNNVHPDYKRSVAIAVVVSIGNCAGVVASQIYPIKDEPRYILGNSLSLGFESGALVGVASMYFLLKYRMRQKEKLLSQGVESNGKGGRLQPGLQVSVLIGHFSTP</sequence>
<gene>
    <name evidence="1" type="ORF">ACCO45_002736</name>
</gene>
<accession>A0ACC4DYN9</accession>
<keyword evidence="2" id="KW-1185">Reference proteome</keyword>
<proteinExistence type="predicted"/>
<dbReference type="Proteomes" id="UP001638806">
    <property type="component" value="Unassembled WGS sequence"/>
</dbReference>
<evidence type="ECO:0000313" key="1">
    <source>
        <dbReference type="EMBL" id="KAL3961213.1"/>
    </source>
</evidence>
<name>A0ACC4DYN9_PURLI</name>
<dbReference type="EMBL" id="JBGNUJ010000003">
    <property type="protein sequence ID" value="KAL3961213.1"/>
    <property type="molecule type" value="Genomic_DNA"/>
</dbReference>